<dbReference type="Pfam" id="PF14035">
    <property type="entry name" value="YlzJ"/>
    <property type="match status" value="1"/>
</dbReference>
<evidence type="ECO:0000313" key="1">
    <source>
        <dbReference type="EMBL" id="SDC61359.1"/>
    </source>
</evidence>
<name>A0A1G6N0J6_9BACI</name>
<dbReference type="AlphaFoldDB" id="A0A1G6N0J6"/>
<sequence>MILYTPLAAEDIFPAETTQFDSHQVMQYRGRTVQAEHLGNGMYRVHQLLSTDPADFLDENCAPGKLFSL</sequence>
<dbReference type="EMBL" id="FMZB01000003">
    <property type="protein sequence ID" value="SDC61359.1"/>
    <property type="molecule type" value="Genomic_DNA"/>
</dbReference>
<dbReference type="Proteomes" id="UP000198666">
    <property type="component" value="Unassembled WGS sequence"/>
</dbReference>
<organism evidence="1 2">
    <name type="scientific">Terribacillus halophilus</name>
    <dbReference type="NCBI Taxonomy" id="361279"/>
    <lineage>
        <taxon>Bacteria</taxon>
        <taxon>Bacillati</taxon>
        <taxon>Bacillota</taxon>
        <taxon>Bacilli</taxon>
        <taxon>Bacillales</taxon>
        <taxon>Bacillaceae</taxon>
        <taxon>Terribacillus</taxon>
    </lineage>
</organism>
<dbReference type="InterPro" id="IPR025619">
    <property type="entry name" value="YlzJ"/>
</dbReference>
<dbReference type="RefSeq" id="WP_093726543.1">
    <property type="nucleotide sequence ID" value="NZ_FMZB01000003.1"/>
</dbReference>
<keyword evidence="2" id="KW-1185">Reference proteome</keyword>
<evidence type="ECO:0000313" key="2">
    <source>
        <dbReference type="Proteomes" id="UP000198666"/>
    </source>
</evidence>
<reference evidence="2" key="1">
    <citation type="submission" date="2016-10" db="EMBL/GenBank/DDBJ databases">
        <authorList>
            <person name="Varghese N."/>
            <person name="Submissions S."/>
        </authorList>
    </citation>
    <scope>NUCLEOTIDE SEQUENCE [LARGE SCALE GENOMIC DNA]</scope>
    <source>
        <strain evidence="2">DSM 21620</strain>
    </source>
</reference>
<protein>
    <submittedName>
        <fullName evidence="1">YlzJ-like protein</fullName>
    </submittedName>
</protein>
<accession>A0A1G6N0J6</accession>
<dbReference type="STRING" id="361279.SAMN05421663_103136"/>
<dbReference type="OrthoDB" id="1683573at2"/>
<gene>
    <name evidence="1" type="ORF">SAMN05421663_103136</name>
</gene>
<proteinExistence type="predicted"/>